<dbReference type="Proteomes" id="UP000241167">
    <property type="component" value="Unassembled WGS sequence"/>
</dbReference>
<proteinExistence type="predicted"/>
<organism evidence="2 3">
    <name type="scientific">Allosphingosinicella deserti</name>
    <dbReference type="NCBI Taxonomy" id="2116704"/>
    <lineage>
        <taxon>Bacteria</taxon>
        <taxon>Pseudomonadati</taxon>
        <taxon>Pseudomonadota</taxon>
        <taxon>Alphaproteobacteria</taxon>
        <taxon>Sphingomonadales</taxon>
        <taxon>Sphingomonadaceae</taxon>
        <taxon>Allosphingosinicella</taxon>
    </lineage>
</organism>
<comment type="caution">
    <text evidence="2">The sequence shown here is derived from an EMBL/GenBank/DDBJ whole genome shotgun (WGS) entry which is preliminary data.</text>
</comment>
<evidence type="ECO:0000313" key="3">
    <source>
        <dbReference type="Proteomes" id="UP000241167"/>
    </source>
</evidence>
<dbReference type="EMBL" id="PXYI01000003">
    <property type="protein sequence ID" value="PSJ40947.1"/>
    <property type="molecule type" value="Genomic_DNA"/>
</dbReference>
<evidence type="ECO:0000313" key="2">
    <source>
        <dbReference type="EMBL" id="PSJ40947.1"/>
    </source>
</evidence>
<evidence type="ECO:0000256" key="1">
    <source>
        <dbReference type="SAM" id="SignalP"/>
    </source>
</evidence>
<gene>
    <name evidence="2" type="ORF">C7I55_11840</name>
</gene>
<keyword evidence="1" id="KW-0732">Signal</keyword>
<accession>A0A2P7QSL7</accession>
<dbReference type="RefSeq" id="WP_106513102.1">
    <property type="nucleotide sequence ID" value="NZ_PXYI01000003.1"/>
</dbReference>
<name>A0A2P7QSL7_9SPHN</name>
<dbReference type="OrthoDB" id="5995861at2"/>
<feature type="signal peptide" evidence="1">
    <location>
        <begin position="1"/>
        <end position="18"/>
    </location>
</feature>
<keyword evidence="3" id="KW-1185">Reference proteome</keyword>
<feature type="chain" id="PRO_5015132634" evidence="1">
    <location>
        <begin position="19"/>
        <end position="208"/>
    </location>
</feature>
<reference evidence="2 3" key="1">
    <citation type="submission" date="2018-03" db="EMBL/GenBank/DDBJ databases">
        <title>The draft genome of Sphingosinicella sp. GL-C-18.</title>
        <authorList>
            <person name="Liu L."/>
            <person name="Li L."/>
            <person name="Liang L."/>
            <person name="Zhang X."/>
            <person name="Wang T."/>
        </authorList>
    </citation>
    <scope>NUCLEOTIDE SEQUENCE [LARGE SCALE GENOMIC DNA]</scope>
    <source>
        <strain evidence="2 3">GL-C-18</strain>
    </source>
</reference>
<sequence>MKKTLAAVLLALSGTAEAHEIWIERDGDGPARIYLGEPAEPLPDGGDPEFEKLKAPRLLSPAGAAPVRKAGYLEVEVAAGDVRATDDTVFVPWGPDARKEGVVYHARAGRSDPKALLPLEITPVRANGTRFVLIRDGKPVPAAKIVVITPDKWSKTLVTDARGEVDVPTREQGRYLLSATQKEEGGAQLPGGSVAVLHRISTTTFVVP</sequence>
<dbReference type="AlphaFoldDB" id="A0A2P7QSL7"/>
<protein>
    <submittedName>
        <fullName evidence="2">Nickel uptake transporter family protein</fullName>
    </submittedName>
</protein>